<dbReference type="EC" id="2.5.1.59" evidence="3"/>
<evidence type="ECO:0000256" key="14">
    <source>
        <dbReference type="SAM" id="MobiDB-lite"/>
    </source>
</evidence>
<dbReference type="PANTHER" id="PTHR11129">
    <property type="entry name" value="PROTEIN FARNESYLTRANSFERASE ALPHA SUBUNIT/RAB GERANYLGERANYL TRANSFERASE ALPHA SUBUNIT"/>
    <property type="match status" value="1"/>
</dbReference>
<dbReference type="AlphaFoldDB" id="A0A072PT18"/>
<keyword evidence="6" id="KW-0808">Transferase</keyword>
<dbReference type="GO" id="GO:0005953">
    <property type="term" value="C:CAAX-protein geranylgeranyltransferase complex"/>
    <property type="evidence" value="ECO:0007669"/>
    <property type="project" value="TreeGrafter"/>
</dbReference>
<evidence type="ECO:0000256" key="9">
    <source>
        <dbReference type="ARBA" id="ARBA00040965"/>
    </source>
</evidence>
<dbReference type="GO" id="GO:0004662">
    <property type="term" value="F:CAAX-protein geranylgeranyltransferase activity"/>
    <property type="evidence" value="ECO:0007669"/>
    <property type="project" value="UniProtKB-EC"/>
</dbReference>
<comment type="caution">
    <text evidence="15">The sequence shown here is derived from an EMBL/GenBank/DDBJ whole genome shotgun (WGS) entry which is preliminary data.</text>
</comment>
<dbReference type="PROSITE" id="PS51147">
    <property type="entry name" value="PFTA"/>
    <property type="match status" value="5"/>
</dbReference>
<sequence>MPESSKSKDAAHRPKPKSIKSKEPFYSVSPLWEDVTPLPLIDGPPGQKDPGPALATIAYSPRYAEAMSYLRAVMATNEFSRRTLDLTEDIISMNPSHYTVWLYRAKILKMLWEAEDTSTDDGVKAELEWLEGISERNLKNYQIWHHRQLMVSLITQLPPGETEFLAHILSFDSKNYHVWTYRQWLCRQFPDSLLTTDLELAAIDAMINEDIRNNSAWNHRYFVCFGAEELQAIEKGGGNRKEVLAQGRLVVDEEVVEREINYAKDRIAWAPQNPSPWNYLKGVLKRAGIPITDMQVFCEGFVGGKNADLLGEDVRSSHAIDWLADMYRLDGNKDRSKLCLDALGKKWDPIRRKYWEYRVEQLNAANLAEGHAEAS</sequence>
<dbReference type="SUPFAM" id="SSF48439">
    <property type="entry name" value="Protein prenylyltransferase"/>
    <property type="match status" value="1"/>
</dbReference>
<dbReference type="EC" id="2.5.1.58" evidence="4"/>
<feature type="region of interest" description="Disordered" evidence="14">
    <location>
        <begin position="1"/>
        <end position="22"/>
    </location>
</feature>
<name>A0A072PT18_9EURO</name>
<evidence type="ECO:0000256" key="1">
    <source>
        <dbReference type="ARBA" id="ARBA00001946"/>
    </source>
</evidence>
<keyword evidence="8" id="KW-0460">Magnesium</keyword>
<evidence type="ECO:0000256" key="13">
    <source>
        <dbReference type="ARBA" id="ARBA00043219"/>
    </source>
</evidence>
<comment type="similarity">
    <text evidence="2">Belongs to the protein prenyltransferase subunit alpha family.</text>
</comment>
<evidence type="ECO:0000256" key="3">
    <source>
        <dbReference type="ARBA" id="ARBA00012700"/>
    </source>
</evidence>
<keyword evidence="5" id="KW-0637">Prenyltransferase</keyword>
<dbReference type="InterPro" id="IPR002088">
    <property type="entry name" value="Prenyl_trans_a"/>
</dbReference>
<evidence type="ECO:0000256" key="2">
    <source>
        <dbReference type="ARBA" id="ARBA00006734"/>
    </source>
</evidence>
<dbReference type="OrthoDB" id="272289at2759"/>
<dbReference type="RefSeq" id="XP_013265611.1">
    <property type="nucleotide sequence ID" value="XM_013410157.1"/>
</dbReference>
<dbReference type="GeneID" id="25275945"/>
<dbReference type="HOGENOM" id="CLU_026582_1_0_1"/>
<dbReference type="GO" id="GO:0004660">
    <property type="term" value="F:protein farnesyltransferase activity"/>
    <property type="evidence" value="ECO:0007669"/>
    <property type="project" value="UniProtKB-EC"/>
</dbReference>
<dbReference type="VEuPathDB" id="FungiDB:A1O9_00996"/>
<keyword evidence="16" id="KW-1185">Reference proteome</keyword>
<dbReference type="Proteomes" id="UP000027920">
    <property type="component" value="Unassembled WGS sequence"/>
</dbReference>
<dbReference type="PANTHER" id="PTHR11129:SF1">
    <property type="entry name" value="PROTEIN FARNESYLTRANSFERASE_GERANYLGERANYLTRANSFERASE TYPE-1 SUBUNIT ALPHA"/>
    <property type="match status" value="1"/>
</dbReference>
<feature type="compositionally biased region" description="Basic and acidic residues" evidence="14">
    <location>
        <begin position="1"/>
        <end position="12"/>
    </location>
</feature>
<accession>A0A072PT18</accession>
<dbReference type="GO" id="GO:0005965">
    <property type="term" value="C:protein farnesyltransferase complex"/>
    <property type="evidence" value="ECO:0007669"/>
    <property type="project" value="TreeGrafter"/>
</dbReference>
<dbReference type="Gene3D" id="1.25.40.120">
    <property type="entry name" value="Protein prenylyltransferase"/>
    <property type="match status" value="1"/>
</dbReference>
<evidence type="ECO:0000313" key="16">
    <source>
        <dbReference type="Proteomes" id="UP000027920"/>
    </source>
</evidence>
<protein>
    <recommendedName>
        <fullName evidence="9">Protein farnesyltransferase/geranylgeranyltransferase type-1 subunit alpha</fullName>
        <ecNumber evidence="4">2.5.1.58</ecNumber>
        <ecNumber evidence="3">2.5.1.59</ecNumber>
    </recommendedName>
    <alternativeName>
        <fullName evidence="12">CAAX farnesyltransferase subunit alpha</fullName>
    </alternativeName>
    <alternativeName>
        <fullName evidence="11">FTase-alpha</fullName>
    </alternativeName>
    <alternativeName>
        <fullName evidence="10">Ras proteins prenyltransferase subunit alpha</fullName>
    </alternativeName>
    <alternativeName>
        <fullName evidence="13">Type I protein geranyl-geranyltransferase subunit alpha</fullName>
    </alternativeName>
</protein>
<evidence type="ECO:0000256" key="7">
    <source>
        <dbReference type="ARBA" id="ARBA00022737"/>
    </source>
</evidence>
<evidence type="ECO:0000256" key="5">
    <source>
        <dbReference type="ARBA" id="ARBA00022602"/>
    </source>
</evidence>
<reference evidence="15 16" key="1">
    <citation type="submission" date="2013-03" db="EMBL/GenBank/DDBJ databases">
        <title>The Genome Sequence of Exophiala aquamarina CBS 119918.</title>
        <authorList>
            <consortium name="The Broad Institute Genomics Platform"/>
            <person name="Cuomo C."/>
            <person name="de Hoog S."/>
            <person name="Gorbushina A."/>
            <person name="Walker B."/>
            <person name="Young S.K."/>
            <person name="Zeng Q."/>
            <person name="Gargeya S."/>
            <person name="Fitzgerald M."/>
            <person name="Haas B."/>
            <person name="Abouelleil A."/>
            <person name="Allen A.W."/>
            <person name="Alvarado L."/>
            <person name="Arachchi H.M."/>
            <person name="Berlin A.M."/>
            <person name="Chapman S.B."/>
            <person name="Gainer-Dewar J."/>
            <person name="Goldberg J."/>
            <person name="Griggs A."/>
            <person name="Gujja S."/>
            <person name="Hansen M."/>
            <person name="Howarth C."/>
            <person name="Imamovic A."/>
            <person name="Ireland A."/>
            <person name="Larimer J."/>
            <person name="McCowan C."/>
            <person name="Murphy C."/>
            <person name="Pearson M."/>
            <person name="Poon T.W."/>
            <person name="Priest M."/>
            <person name="Roberts A."/>
            <person name="Saif S."/>
            <person name="Shea T."/>
            <person name="Sisk P."/>
            <person name="Sykes S."/>
            <person name="Wortman J."/>
            <person name="Nusbaum C."/>
            <person name="Birren B."/>
        </authorList>
    </citation>
    <scope>NUCLEOTIDE SEQUENCE [LARGE SCALE GENOMIC DNA]</scope>
    <source>
        <strain evidence="15 16">CBS 119918</strain>
    </source>
</reference>
<evidence type="ECO:0000256" key="12">
    <source>
        <dbReference type="ARBA" id="ARBA00043086"/>
    </source>
</evidence>
<gene>
    <name evidence="15" type="ORF">A1O9_00996</name>
</gene>
<evidence type="ECO:0000256" key="4">
    <source>
        <dbReference type="ARBA" id="ARBA00012702"/>
    </source>
</evidence>
<dbReference type="Pfam" id="PF01239">
    <property type="entry name" value="PPTA"/>
    <property type="match status" value="5"/>
</dbReference>
<comment type="cofactor">
    <cofactor evidence="1">
        <name>Mg(2+)</name>
        <dbReference type="ChEBI" id="CHEBI:18420"/>
    </cofactor>
</comment>
<dbReference type="STRING" id="1182545.A0A072PT18"/>
<evidence type="ECO:0000256" key="6">
    <source>
        <dbReference type="ARBA" id="ARBA00022679"/>
    </source>
</evidence>
<dbReference type="EMBL" id="AMGV01000001">
    <property type="protein sequence ID" value="KEF63021.1"/>
    <property type="molecule type" value="Genomic_DNA"/>
</dbReference>
<evidence type="ECO:0000313" key="15">
    <source>
        <dbReference type="EMBL" id="KEF63021.1"/>
    </source>
</evidence>
<evidence type="ECO:0000256" key="10">
    <source>
        <dbReference type="ARBA" id="ARBA00041392"/>
    </source>
</evidence>
<evidence type="ECO:0000256" key="11">
    <source>
        <dbReference type="ARBA" id="ARBA00042436"/>
    </source>
</evidence>
<keyword evidence="7" id="KW-0677">Repeat</keyword>
<evidence type="ECO:0000256" key="8">
    <source>
        <dbReference type="ARBA" id="ARBA00022842"/>
    </source>
</evidence>
<proteinExistence type="inferred from homology"/>
<organism evidence="15 16">
    <name type="scientific">Exophiala aquamarina CBS 119918</name>
    <dbReference type="NCBI Taxonomy" id="1182545"/>
    <lineage>
        <taxon>Eukaryota</taxon>
        <taxon>Fungi</taxon>
        <taxon>Dikarya</taxon>
        <taxon>Ascomycota</taxon>
        <taxon>Pezizomycotina</taxon>
        <taxon>Eurotiomycetes</taxon>
        <taxon>Chaetothyriomycetidae</taxon>
        <taxon>Chaetothyriales</taxon>
        <taxon>Herpotrichiellaceae</taxon>
        <taxon>Exophiala</taxon>
    </lineage>
</organism>